<feature type="region of interest" description="Disordered" evidence="1">
    <location>
        <begin position="247"/>
        <end position="279"/>
    </location>
</feature>
<feature type="region of interest" description="Disordered" evidence="1">
    <location>
        <begin position="323"/>
        <end position="388"/>
    </location>
</feature>
<accession>A0A7S2URW4</accession>
<protein>
    <submittedName>
        <fullName evidence="2">Uncharacterized protein</fullName>
    </submittedName>
</protein>
<sequence length="475" mass="51974">MSFCGGPQREKNDPSSVSRGRSWKSLSTLCMEVIVTKLERYPSQALGALSELEWESIISMRHELTSPQNSGKRLAPAVSHKVMTAVESTNPHLAQSSRTDILIWKDCVEYKFRLGGPSRPACFKLPWPLLVNSLTKASSDLQGLLKPAETEQDEGKERALRMRILHRSIRVLEESPMNVALLTATGVGKVVQKFIKASHKAADQQYFPVDVWSESLSKLPSPQGVKFSPLQQLEQLLQGWKEVASSAGVGKDKTSKHTNEDATAVGSDSGKGRKTTQEQEMEDMTILQSSCSAWRHMFSALEQREAKMRASHGARMRQIRQTIESDRSRIRKVTLRAANPKPSKLAKQESILSGERGARAKSISTSSSSSSFMSGGTSKMQAIRQESAVASSWQKNGVAKPRSSFGASIANAHGVTDLRKKRATSSREVSLGNGKQLTLPRRAPVGAGAALYSKAKKKEEGSSGMSKLDRGPTNR</sequence>
<feature type="compositionally biased region" description="Low complexity" evidence="1">
    <location>
        <begin position="361"/>
        <end position="380"/>
    </location>
</feature>
<feature type="region of interest" description="Disordered" evidence="1">
    <location>
        <begin position="1"/>
        <end position="21"/>
    </location>
</feature>
<dbReference type="AlphaFoldDB" id="A0A7S2URW4"/>
<proteinExistence type="predicted"/>
<feature type="region of interest" description="Disordered" evidence="1">
    <location>
        <begin position="416"/>
        <end position="475"/>
    </location>
</feature>
<evidence type="ECO:0000313" key="2">
    <source>
        <dbReference type="EMBL" id="CAD9826490.1"/>
    </source>
</evidence>
<dbReference type="EMBL" id="HBHQ01027055">
    <property type="protein sequence ID" value="CAD9826490.1"/>
    <property type="molecule type" value="Transcribed_RNA"/>
</dbReference>
<name>A0A7S2URW4_9STRA</name>
<feature type="compositionally biased region" description="Basic and acidic residues" evidence="1">
    <location>
        <begin position="250"/>
        <end position="260"/>
    </location>
</feature>
<feature type="compositionally biased region" description="Basic and acidic residues" evidence="1">
    <location>
        <begin position="457"/>
        <end position="475"/>
    </location>
</feature>
<evidence type="ECO:0000256" key="1">
    <source>
        <dbReference type="SAM" id="MobiDB-lite"/>
    </source>
</evidence>
<reference evidence="2" key="1">
    <citation type="submission" date="2021-01" db="EMBL/GenBank/DDBJ databases">
        <authorList>
            <person name="Corre E."/>
            <person name="Pelletier E."/>
            <person name="Niang G."/>
            <person name="Scheremetjew M."/>
            <person name="Finn R."/>
            <person name="Kale V."/>
            <person name="Holt S."/>
            <person name="Cochrane G."/>
            <person name="Meng A."/>
            <person name="Brown T."/>
            <person name="Cohen L."/>
        </authorList>
    </citation>
    <scope>NUCLEOTIDE SEQUENCE</scope>
    <source>
        <strain evidence="2">CCMP2084</strain>
    </source>
</reference>
<organism evidence="2">
    <name type="scientific">Attheya septentrionalis</name>
    <dbReference type="NCBI Taxonomy" id="420275"/>
    <lineage>
        <taxon>Eukaryota</taxon>
        <taxon>Sar</taxon>
        <taxon>Stramenopiles</taxon>
        <taxon>Ochrophyta</taxon>
        <taxon>Bacillariophyta</taxon>
        <taxon>Coscinodiscophyceae</taxon>
        <taxon>Chaetocerotophycidae</taxon>
        <taxon>Chaetocerotales</taxon>
        <taxon>Attheyaceae</taxon>
        <taxon>Attheya</taxon>
    </lineage>
</organism>
<gene>
    <name evidence="2" type="ORF">ASEP1449_LOCUS18324</name>
</gene>